<comment type="similarity">
    <text evidence="2">Belongs to the AAA ATPase family. RarA/MGS1/WRNIP1 subfamily.</text>
</comment>
<dbReference type="Pfam" id="PF12002">
    <property type="entry name" value="MgsA_C"/>
    <property type="match status" value="1"/>
</dbReference>
<dbReference type="Gene3D" id="1.10.3710.10">
    <property type="entry name" value="DNA polymerase III clamp loader subunits, C-terminal domain"/>
    <property type="match status" value="1"/>
</dbReference>
<dbReference type="OrthoDB" id="9778364at2"/>
<evidence type="ECO:0000256" key="5">
    <source>
        <dbReference type="ARBA" id="ARBA00022840"/>
    </source>
</evidence>
<dbReference type="FunFam" id="3.40.50.300:FF:000137">
    <property type="entry name" value="Replication-associated recombination protein A"/>
    <property type="match status" value="1"/>
</dbReference>
<dbReference type="Pfam" id="PF16193">
    <property type="entry name" value="AAA_assoc_2"/>
    <property type="match status" value="1"/>
</dbReference>
<keyword evidence="4" id="KW-0547">Nucleotide-binding</keyword>
<feature type="region of interest" description="Disordered" evidence="6">
    <location>
        <begin position="1"/>
        <end position="20"/>
    </location>
</feature>
<dbReference type="GO" id="GO:0008047">
    <property type="term" value="F:enzyme activator activity"/>
    <property type="evidence" value="ECO:0007669"/>
    <property type="project" value="TreeGrafter"/>
</dbReference>
<dbReference type="SMART" id="SM00382">
    <property type="entry name" value="AAA"/>
    <property type="match status" value="1"/>
</dbReference>
<dbReference type="GO" id="GO:0006261">
    <property type="term" value="P:DNA-templated DNA replication"/>
    <property type="evidence" value="ECO:0007669"/>
    <property type="project" value="TreeGrafter"/>
</dbReference>
<dbReference type="Gene3D" id="3.40.50.300">
    <property type="entry name" value="P-loop containing nucleotide triphosphate hydrolases"/>
    <property type="match status" value="1"/>
</dbReference>
<dbReference type="Gene3D" id="1.10.8.60">
    <property type="match status" value="1"/>
</dbReference>
<feature type="domain" description="AAA+ ATPase" evidence="7">
    <location>
        <begin position="52"/>
        <end position="168"/>
    </location>
</feature>
<evidence type="ECO:0000256" key="1">
    <source>
        <dbReference type="ARBA" id="ARBA00002393"/>
    </source>
</evidence>
<dbReference type="GO" id="GO:0005524">
    <property type="term" value="F:ATP binding"/>
    <property type="evidence" value="ECO:0007669"/>
    <property type="project" value="UniProtKB-KW"/>
</dbReference>
<dbReference type="Proteomes" id="UP000004578">
    <property type="component" value="Unassembled WGS sequence"/>
</dbReference>
<dbReference type="SUPFAM" id="SSF48019">
    <property type="entry name" value="post-AAA+ oligomerization domain-like"/>
    <property type="match status" value="1"/>
</dbReference>
<sequence length="456" mass="50153">MAGQQHSLFEDPADGARPLADRMRPASLDEVVGQSHQIGPGKALRSMIEADRTPSMIFWGPPGVGKTTLARVIAHRTCASFIDFSAVTSGIKEIREVMKRADAQASVGRRTIVFVDEIHRFNKAQQDAFLPFVEKGSIVLIGATTENPSFEVNNALLSRCKVFVLNALDEDDTTALLRRALTDPRGFGDREVRIADDLLRAIAVFANGDARVALSTLEMAVLNGDEHGGATTVTAETVGQCISRKSLLYDKDDDEHYNIISALHKSMRNSDPDAAVYWLARMLEGGEDPLYVARRITRFASEDIGLADTNALGVAVNAFHACHFIGMPECSVHLAEAVIYLSLAPKSNSAYTAYESAKKDALRTQADPVPLAIRNAPTRLMKDLGFGRGYRLAHYEADKVAADMRCLPDSLVGAEYYRPTEEGNERRFKERLEWLKRLREQARAAPPDASEGYEQA</sequence>
<dbReference type="GO" id="GO:0003677">
    <property type="term" value="F:DNA binding"/>
    <property type="evidence" value="ECO:0007669"/>
    <property type="project" value="InterPro"/>
</dbReference>
<dbReference type="AlphaFoldDB" id="J0NLE0"/>
<evidence type="ECO:0000259" key="7">
    <source>
        <dbReference type="SMART" id="SM00382"/>
    </source>
</evidence>
<dbReference type="GO" id="GO:0000731">
    <property type="term" value="P:DNA synthesis involved in DNA repair"/>
    <property type="evidence" value="ECO:0007669"/>
    <property type="project" value="TreeGrafter"/>
</dbReference>
<reference evidence="8 9" key="1">
    <citation type="submission" date="2012-05" db="EMBL/GenBank/DDBJ databases">
        <authorList>
            <person name="Harkins D.M."/>
            <person name="Madupu R."/>
            <person name="Durkin A.S."/>
            <person name="Torralba M."/>
            <person name="Methe B."/>
            <person name="Sutton G.G."/>
            <person name="Nelson K.E."/>
        </authorList>
    </citation>
    <scope>NUCLEOTIDE SEQUENCE [LARGE SCALE GENOMIC DNA]</scope>
    <source>
        <strain evidence="8 9">F0490</strain>
    </source>
</reference>
<evidence type="ECO:0000256" key="2">
    <source>
        <dbReference type="ARBA" id="ARBA00008959"/>
    </source>
</evidence>
<dbReference type="InterPro" id="IPR003959">
    <property type="entry name" value="ATPase_AAA_core"/>
</dbReference>
<organism evidence="8 9">
    <name type="scientific">Schaalia georgiae F0490</name>
    <dbReference type="NCBI Taxonomy" id="1125717"/>
    <lineage>
        <taxon>Bacteria</taxon>
        <taxon>Bacillati</taxon>
        <taxon>Actinomycetota</taxon>
        <taxon>Actinomycetes</taxon>
        <taxon>Actinomycetales</taxon>
        <taxon>Actinomycetaceae</taxon>
        <taxon>Schaalia</taxon>
    </lineage>
</organism>
<name>J0NLE0_9ACTO</name>
<evidence type="ECO:0000256" key="4">
    <source>
        <dbReference type="ARBA" id="ARBA00022741"/>
    </source>
</evidence>
<dbReference type="InterPro" id="IPR021886">
    <property type="entry name" value="MgsA_C"/>
</dbReference>
<dbReference type="CDD" id="cd00009">
    <property type="entry name" value="AAA"/>
    <property type="match status" value="1"/>
</dbReference>
<dbReference type="GO" id="GO:0016887">
    <property type="term" value="F:ATP hydrolysis activity"/>
    <property type="evidence" value="ECO:0007669"/>
    <property type="project" value="InterPro"/>
</dbReference>
<evidence type="ECO:0000313" key="8">
    <source>
        <dbReference type="EMBL" id="EJF47979.1"/>
    </source>
</evidence>
<keyword evidence="3" id="KW-0235">DNA replication</keyword>
<keyword evidence="5" id="KW-0067">ATP-binding</keyword>
<accession>J0NLE0</accession>
<dbReference type="RefSeq" id="WP_005868168.1">
    <property type="nucleotide sequence ID" value="NZ_AKFS01000057.1"/>
</dbReference>
<keyword evidence="9" id="KW-1185">Reference proteome</keyword>
<dbReference type="InterPro" id="IPR032423">
    <property type="entry name" value="AAA_assoc_2"/>
</dbReference>
<dbReference type="CDD" id="cd18139">
    <property type="entry name" value="HLD_clamp_RarA"/>
    <property type="match status" value="1"/>
</dbReference>
<evidence type="ECO:0000256" key="3">
    <source>
        <dbReference type="ARBA" id="ARBA00022705"/>
    </source>
</evidence>
<protein>
    <submittedName>
        <fullName evidence="8">MgsA AAA+ ATPase, C-terminal domain protein</fullName>
    </submittedName>
</protein>
<dbReference type="InterPro" id="IPR027417">
    <property type="entry name" value="P-loop_NTPase"/>
</dbReference>
<dbReference type="Gene3D" id="1.20.272.10">
    <property type="match status" value="1"/>
</dbReference>
<dbReference type="GO" id="GO:0017116">
    <property type="term" value="F:single-stranded DNA helicase activity"/>
    <property type="evidence" value="ECO:0007669"/>
    <property type="project" value="TreeGrafter"/>
</dbReference>
<dbReference type="SUPFAM" id="SSF52540">
    <property type="entry name" value="P-loop containing nucleoside triphosphate hydrolases"/>
    <property type="match status" value="1"/>
</dbReference>
<dbReference type="PATRIC" id="fig|1125717.3.peg.364"/>
<evidence type="ECO:0000313" key="9">
    <source>
        <dbReference type="Proteomes" id="UP000004578"/>
    </source>
</evidence>
<dbReference type="Pfam" id="PF00004">
    <property type="entry name" value="AAA"/>
    <property type="match status" value="1"/>
</dbReference>
<comment type="function">
    <text evidence="1">DNA-dependent ATPase that plays important roles in cellular responses to stalled DNA replication processes.</text>
</comment>
<gene>
    <name evidence="8" type="ORF">HMPREF1317_0515</name>
</gene>
<comment type="caution">
    <text evidence="8">The sequence shown here is derived from an EMBL/GenBank/DDBJ whole genome shotgun (WGS) entry which is preliminary data.</text>
</comment>
<dbReference type="PANTHER" id="PTHR13779">
    <property type="entry name" value="WERNER HELICASE-INTERACTING PROTEIN 1 FAMILY MEMBER"/>
    <property type="match status" value="1"/>
</dbReference>
<proteinExistence type="inferred from homology"/>
<dbReference type="FunFam" id="1.20.272.10:FF:000001">
    <property type="entry name" value="Putative AAA family ATPase"/>
    <property type="match status" value="1"/>
</dbReference>
<dbReference type="PANTHER" id="PTHR13779:SF7">
    <property type="entry name" value="ATPASE WRNIP1"/>
    <property type="match status" value="1"/>
</dbReference>
<dbReference type="InterPro" id="IPR003593">
    <property type="entry name" value="AAA+_ATPase"/>
</dbReference>
<evidence type="ECO:0000256" key="6">
    <source>
        <dbReference type="SAM" id="MobiDB-lite"/>
    </source>
</evidence>
<dbReference type="InterPro" id="IPR008921">
    <property type="entry name" value="DNA_pol3_clamp-load_cplx_C"/>
</dbReference>
<dbReference type="InterPro" id="IPR051314">
    <property type="entry name" value="AAA_ATPase_RarA/MGS1/WRNIP1"/>
</dbReference>
<dbReference type="EMBL" id="AKFS01000057">
    <property type="protein sequence ID" value="EJF47979.1"/>
    <property type="molecule type" value="Genomic_DNA"/>
</dbReference>